<evidence type="ECO:0000313" key="12">
    <source>
        <dbReference type="Proteomes" id="UP001202831"/>
    </source>
</evidence>
<feature type="transmembrane region" description="Helical" evidence="10">
    <location>
        <begin position="245"/>
        <end position="270"/>
    </location>
</feature>
<evidence type="ECO:0000256" key="9">
    <source>
        <dbReference type="ARBA" id="ARBA00023251"/>
    </source>
</evidence>
<dbReference type="Proteomes" id="UP001202831">
    <property type="component" value="Unassembled WGS sequence"/>
</dbReference>
<evidence type="ECO:0000256" key="8">
    <source>
        <dbReference type="ARBA" id="ARBA00023136"/>
    </source>
</evidence>
<evidence type="ECO:0000256" key="5">
    <source>
        <dbReference type="ARBA" id="ARBA00022475"/>
    </source>
</evidence>
<feature type="transmembrane region" description="Helical" evidence="10">
    <location>
        <begin position="369"/>
        <end position="389"/>
    </location>
</feature>
<feature type="transmembrane region" description="Helical" evidence="10">
    <location>
        <begin position="421"/>
        <end position="443"/>
    </location>
</feature>
<comment type="similarity">
    <text evidence="2">Belongs to the multi antimicrobial extrusion (MATE) (TC 2.A.66.1) family. MepA subfamily.</text>
</comment>
<dbReference type="EMBL" id="JAKIKT010000001">
    <property type="protein sequence ID" value="MCL2912472.1"/>
    <property type="molecule type" value="Genomic_DNA"/>
</dbReference>
<feature type="transmembrane region" description="Helical" evidence="10">
    <location>
        <begin position="63"/>
        <end position="87"/>
    </location>
</feature>
<sequence>MHLNPDQTISNQPQTDSQIRRTFWRYTLPSVVAMLVSGLYIIIDGIFVGQYVGPSGLAGINMAWPVVYVLSALGVLIGMGAGSMISMFRGEGDTGRARLALSSSFFLMLILGGLGCLILALLGHTTLDWQDAVGTTYEQGARYIDVFAVAGVITVTANALPMLIRNDDSPNLATGLLLVGAIGNIVLDYLFVGVLAMGLEGAAVATVIAQGMITLLGLGYFFSCHTGLKLSLRQIHLDMRIAGRSVVLGSSCLVMFLYSSFVVAIHNYLFMQHGDSVTIGAFAIVGYLMSLYYLLAQGVAEGMQPQASFYHGAGQQAYIAKVVKIAASVIILSGLTWTALLNLFPDFFIGLFSQGEPAIAAQAATGFKLHLFAMALDGFIAMASVFFMSVNQPGKAMMTSMGNMLVQIPFLLWLPDVMGVNGVWLAMPISNLLLSSIVAVLVWRELRKPAEQKALVVASAQV</sequence>
<dbReference type="CDD" id="cd13143">
    <property type="entry name" value="MATE_MepA_like"/>
    <property type="match status" value="1"/>
</dbReference>
<feature type="transmembrane region" description="Helical" evidence="10">
    <location>
        <begin position="23"/>
        <end position="43"/>
    </location>
</feature>
<comment type="subcellular location">
    <subcellularLocation>
        <location evidence="1">Cell inner membrane</location>
        <topology evidence="1">Multi-pass membrane protein</topology>
    </subcellularLocation>
</comment>
<keyword evidence="6 10" id="KW-0812">Transmembrane</keyword>
<dbReference type="PANTHER" id="PTHR43823">
    <property type="entry name" value="SPORULATION PROTEIN YKVU"/>
    <property type="match status" value="1"/>
</dbReference>
<keyword evidence="9" id="KW-0046">Antibiotic resistance</keyword>
<evidence type="ECO:0000256" key="3">
    <source>
        <dbReference type="ARBA" id="ARBA00022106"/>
    </source>
</evidence>
<dbReference type="InterPro" id="IPR002528">
    <property type="entry name" value="MATE_fam"/>
</dbReference>
<dbReference type="PANTHER" id="PTHR43823:SF3">
    <property type="entry name" value="MULTIDRUG EXPORT PROTEIN MEPA"/>
    <property type="match status" value="1"/>
</dbReference>
<evidence type="ECO:0000256" key="1">
    <source>
        <dbReference type="ARBA" id="ARBA00004429"/>
    </source>
</evidence>
<feature type="transmembrane region" description="Helical" evidence="10">
    <location>
        <begin position="176"/>
        <end position="196"/>
    </location>
</feature>
<keyword evidence="8 10" id="KW-0472">Membrane</keyword>
<dbReference type="NCBIfam" id="NF007130">
    <property type="entry name" value="PRK09575.1"/>
    <property type="match status" value="1"/>
</dbReference>
<evidence type="ECO:0000256" key="7">
    <source>
        <dbReference type="ARBA" id="ARBA00022989"/>
    </source>
</evidence>
<keyword evidence="12" id="KW-1185">Reference proteome</keyword>
<organism evidence="11 12">
    <name type="scientific">Shewanella corallii</name>
    <dbReference type="NCBI Taxonomy" id="560080"/>
    <lineage>
        <taxon>Bacteria</taxon>
        <taxon>Pseudomonadati</taxon>
        <taxon>Pseudomonadota</taxon>
        <taxon>Gammaproteobacteria</taxon>
        <taxon>Alteromonadales</taxon>
        <taxon>Shewanellaceae</taxon>
        <taxon>Shewanella</taxon>
    </lineage>
</organism>
<reference evidence="11 12" key="1">
    <citation type="submission" date="2022-01" db="EMBL/GenBank/DDBJ databases">
        <title>Whole genome-based taxonomy of the Shewanellaceae.</title>
        <authorList>
            <person name="Martin-Rodriguez A.J."/>
        </authorList>
    </citation>
    <scope>NUCLEOTIDE SEQUENCE [LARGE SCALE GENOMIC DNA]</scope>
    <source>
        <strain evidence="11 12">DSM 21332</strain>
    </source>
</reference>
<feature type="transmembrane region" description="Helical" evidence="10">
    <location>
        <begin position="325"/>
        <end position="349"/>
    </location>
</feature>
<evidence type="ECO:0000256" key="10">
    <source>
        <dbReference type="SAM" id="Phobius"/>
    </source>
</evidence>
<feature type="transmembrane region" description="Helical" evidence="10">
    <location>
        <begin position="143"/>
        <end position="164"/>
    </location>
</feature>
<protein>
    <recommendedName>
        <fullName evidence="3">Multidrug export protein MepA</fullName>
    </recommendedName>
</protein>
<dbReference type="Pfam" id="PF01554">
    <property type="entry name" value="MatE"/>
    <property type="match status" value="2"/>
</dbReference>
<keyword evidence="5" id="KW-1003">Cell membrane</keyword>
<evidence type="ECO:0000256" key="4">
    <source>
        <dbReference type="ARBA" id="ARBA00022448"/>
    </source>
</evidence>
<dbReference type="PIRSF" id="PIRSF006603">
    <property type="entry name" value="DinF"/>
    <property type="match status" value="1"/>
</dbReference>
<proteinExistence type="inferred from homology"/>
<dbReference type="InterPro" id="IPR051327">
    <property type="entry name" value="MATE_MepA_subfamily"/>
</dbReference>
<feature type="transmembrane region" description="Helical" evidence="10">
    <location>
        <begin position="276"/>
        <end position="295"/>
    </location>
</feature>
<name>A0ABT0N3W7_9GAMM</name>
<evidence type="ECO:0000256" key="2">
    <source>
        <dbReference type="ARBA" id="ARBA00008417"/>
    </source>
</evidence>
<dbReference type="RefSeq" id="WP_249247299.1">
    <property type="nucleotide sequence ID" value="NZ_JAKIKT010000001.1"/>
</dbReference>
<dbReference type="InterPro" id="IPR048279">
    <property type="entry name" value="MdtK-like"/>
</dbReference>
<dbReference type="InterPro" id="IPR045070">
    <property type="entry name" value="MATE_MepA-like"/>
</dbReference>
<keyword evidence="7 10" id="KW-1133">Transmembrane helix</keyword>
<feature type="transmembrane region" description="Helical" evidence="10">
    <location>
        <begin position="396"/>
        <end position="415"/>
    </location>
</feature>
<keyword evidence="4" id="KW-0813">Transport</keyword>
<feature type="transmembrane region" description="Helical" evidence="10">
    <location>
        <begin position="202"/>
        <end position="224"/>
    </location>
</feature>
<accession>A0ABT0N3W7</accession>
<evidence type="ECO:0000313" key="11">
    <source>
        <dbReference type="EMBL" id="MCL2912472.1"/>
    </source>
</evidence>
<comment type="caution">
    <text evidence="11">The sequence shown here is derived from an EMBL/GenBank/DDBJ whole genome shotgun (WGS) entry which is preliminary data.</text>
</comment>
<feature type="transmembrane region" description="Helical" evidence="10">
    <location>
        <begin position="99"/>
        <end position="123"/>
    </location>
</feature>
<gene>
    <name evidence="11" type="ORF">L2725_01520</name>
</gene>
<evidence type="ECO:0000256" key="6">
    <source>
        <dbReference type="ARBA" id="ARBA00022692"/>
    </source>
</evidence>